<protein>
    <submittedName>
        <fullName evidence="1">Uncharacterized protein</fullName>
    </submittedName>
</protein>
<evidence type="ECO:0000313" key="1">
    <source>
        <dbReference type="EMBL" id="KAJ8892630.1"/>
    </source>
</evidence>
<dbReference type="EMBL" id="JARBHB010000002">
    <property type="protein sequence ID" value="KAJ8892630.1"/>
    <property type="molecule type" value="Genomic_DNA"/>
</dbReference>
<organism evidence="1 2">
    <name type="scientific">Dryococelus australis</name>
    <dbReference type="NCBI Taxonomy" id="614101"/>
    <lineage>
        <taxon>Eukaryota</taxon>
        <taxon>Metazoa</taxon>
        <taxon>Ecdysozoa</taxon>
        <taxon>Arthropoda</taxon>
        <taxon>Hexapoda</taxon>
        <taxon>Insecta</taxon>
        <taxon>Pterygota</taxon>
        <taxon>Neoptera</taxon>
        <taxon>Polyneoptera</taxon>
        <taxon>Phasmatodea</taxon>
        <taxon>Verophasmatodea</taxon>
        <taxon>Anareolatae</taxon>
        <taxon>Phasmatidae</taxon>
        <taxon>Eurycanthinae</taxon>
        <taxon>Dryococelus</taxon>
    </lineage>
</organism>
<keyword evidence="2" id="KW-1185">Reference proteome</keyword>
<evidence type="ECO:0000313" key="2">
    <source>
        <dbReference type="Proteomes" id="UP001159363"/>
    </source>
</evidence>
<dbReference type="Proteomes" id="UP001159363">
    <property type="component" value="Chromosome 2"/>
</dbReference>
<accession>A0ABQ9I8P3</accession>
<sequence>MQLHRQISRRLRSILKHSSRKSRITLIKKTVCRNHVLTLFRTLLPQTKVSHGIYLRVFRERFDLQFGPPQIDTCCSCESLTVKIKSPLINDTAKRVTVARLMEHKRRIVCKKPEIFEHVMELNPFSDECPAQNKNSTVVRVTNCLVSSGWFKDVKQYYPLWGYPFLSCDRTFTCVKLVIRIKDRI</sequence>
<name>A0ABQ9I8P3_9NEOP</name>
<comment type="caution">
    <text evidence="1">The sequence shown here is derived from an EMBL/GenBank/DDBJ whole genome shotgun (WGS) entry which is preliminary data.</text>
</comment>
<gene>
    <name evidence="1" type="ORF">PR048_005211</name>
</gene>
<proteinExistence type="predicted"/>
<reference evidence="1 2" key="1">
    <citation type="submission" date="2023-02" db="EMBL/GenBank/DDBJ databases">
        <title>LHISI_Scaffold_Assembly.</title>
        <authorList>
            <person name="Stuart O.P."/>
            <person name="Cleave R."/>
            <person name="Magrath M.J.L."/>
            <person name="Mikheyev A.S."/>
        </authorList>
    </citation>
    <scope>NUCLEOTIDE SEQUENCE [LARGE SCALE GENOMIC DNA]</scope>
    <source>
        <strain evidence="1">Daus_M_001</strain>
        <tissue evidence="1">Leg muscle</tissue>
    </source>
</reference>